<proteinExistence type="predicted"/>
<evidence type="ECO:0000256" key="1">
    <source>
        <dbReference type="SAM" id="MobiDB-lite"/>
    </source>
</evidence>
<dbReference type="InterPro" id="IPR011483">
    <property type="entry name" value="Sde182_NH-like"/>
</dbReference>
<organism evidence="4 5">
    <name type="scientific">Skermanella cutis</name>
    <dbReference type="NCBI Taxonomy" id="2775420"/>
    <lineage>
        <taxon>Bacteria</taxon>
        <taxon>Pseudomonadati</taxon>
        <taxon>Pseudomonadota</taxon>
        <taxon>Alphaproteobacteria</taxon>
        <taxon>Rhodospirillales</taxon>
        <taxon>Azospirillaceae</taxon>
        <taxon>Skermanella</taxon>
    </lineage>
</organism>
<accession>A0ABX7BEQ4</accession>
<gene>
    <name evidence="4" type="ORF">IGS68_31055</name>
</gene>
<reference evidence="4" key="1">
    <citation type="submission" date="2021-02" db="EMBL/GenBank/DDBJ databases">
        <title>Skermanella TT6 skin isolate.</title>
        <authorList>
            <person name="Lee K."/>
            <person name="Ganzorig M."/>
        </authorList>
    </citation>
    <scope>NUCLEOTIDE SEQUENCE</scope>
    <source>
        <strain evidence="4">TT6</strain>
    </source>
</reference>
<feature type="domain" description="Carbohydrate binding module xylan-binding" evidence="3">
    <location>
        <begin position="318"/>
        <end position="414"/>
    </location>
</feature>
<feature type="domain" description="Cellulose-binding Sde182 nucleoside hydrolase-like" evidence="2">
    <location>
        <begin position="5"/>
        <end position="256"/>
    </location>
</feature>
<evidence type="ECO:0000313" key="5">
    <source>
        <dbReference type="Proteomes" id="UP000595197"/>
    </source>
</evidence>
<keyword evidence="4" id="KW-0614">Plasmid</keyword>
<dbReference type="SUPFAM" id="SSF53590">
    <property type="entry name" value="Nucleoside hydrolase"/>
    <property type="match status" value="1"/>
</dbReference>
<dbReference type="Proteomes" id="UP000595197">
    <property type="component" value="Plasmid pTT6-1"/>
</dbReference>
<feature type="region of interest" description="Disordered" evidence="1">
    <location>
        <begin position="82"/>
        <end position="107"/>
    </location>
</feature>
<geneLocation type="plasmid" evidence="4 5">
    <name>pTT6-1</name>
</geneLocation>
<dbReference type="InterPro" id="IPR036452">
    <property type="entry name" value="Ribo_hydro-like"/>
</dbReference>
<dbReference type="Pfam" id="PF07632">
    <property type="entry name" value="Sde182_NH-like"/>
    <property type="match status" value="1"/>
</dbReference>
<protein>
    <submittedName>
        <fullName evidence="4">DUF1593 domain-containing protein</fullName>
    </submittedName>
</protein>
<evidence type="ECO:0000259" key="3">
    <source>
        <dbReference type="Pfam" id="PF16841"/>
    </source>
</evidence>
<dbReference type="Gene3D" id="2.60.60.40">
    <property type="match status" value="1"/>
</dbReference>
<dbReference type="Pfam" id="PF16841">
    <property type="entry name" value="CBM60"/>
    <property type="match status" value="1"/>
</dbReference>
<dbReference type="RefSeq" id="WP_201082123.1">
    <property type="nucleotide sequence ID" value="NZ_CP067421.1"/>
</dbReference>
<sequence length="428" mass="47314">MALPRIFISTDLRLEAQEKDDVQSLVHALMYQDKMNIVGIAGTASKFNTQDGLVRDIDAVIDVYGKDLAKLREHSPAFKSVEDLKKVSHQGATDTAPPKGYSKATDSSEAIVAEARKAAAAGEKLNVLTWGGEADMAQALHDSPGIAKHVRLFSIDTQDIHAKKYLLDNFKGKLDMWVDNMTTFRGTYGTPESGSMIKGWHEANAKGHGALGDFFSKVSSNIFNKSGVKMGDSPTVLRFLDGDQDDPTKESWGGEFRKVSDGYYTDLKGQGFDRPGTQGARTVYEHRDEWLEDFAGRFDWLKGKGPAPLPHPGKDDVITVKASGDHYKGNPNFVVKVDGKTLDFTNKVTAVHDKGQWQTFTYKGDLDSPGIQEREVEIIFDNDAWNGRTGGNGSDRNLYIDEVSFNGQVNDTDAVFKWNSTKSWLFEV</sequence>
<evidence type="ECO:0000313" key="4">
    <source>
        <dbReference type="EMBL" id="QQP92879.1"/>
    </source>
</evidence>
<keyword evidence="5" id="KW-1185">Reference proteome</keyword>
<evidence type="ECO:0000259" key="2">
    <source>
        <dbReference type="Pfam" id="PF07632"/>
    </source>
</evidence>
<dbReference type="InterPro" id="IPR031768">
    <property type="entry name" value="CBM60_xylan-bd"/>
</dbReference>
<name>A0ABX7BEQ4_9PROT</name>
<dbReference type="EMBL" id="CP067421">
    <property type="protein sequence ID" value="QQP92879.1"/>
    <property type="molecule type" value="Genomic_DNA"/>
</dbReference>
<dbReference type="Gene3D" id="3.90.245.10">
    <property type="entry name" value="Ribonucleoside hydrolase-like"/>
    <property type="match status" value="1"/>
</dbReference>